<comment type="caution">
    <text evidence="2">The sequence shown here is derived from an EMBL/GenBank/DDBJ whole genome shotgun (WGS) entry which is preliminary data.</text>
</comment>
<feature type="region of interest" description="Disordered" evidence="1">
    <location>
        <begin position="42"/>
        <end position="75"/>
    </location>
</feature>
<sequence>MTRDPAELTASDYLDGAREMASANRSFLAHLLAEEAARLTADPATAAGIRASFPAPATTREEDQPTCPPATTSTP</sequence>
<keyword evidence="3" id="KW-1185">Reference proteome</keyword>
<dbReference type="RefSeq" id="WP_255931582.1">
    <property type="nucleotide sequence ID" value="NZ_JANFNH010000042.1"/>
</dbReference>
<organism evidence="2 3">
    <name type="scientific">Streptantibioticus rubrisoli</name>
    <dbReference type="NCBI Taxonomy" id="1387313"/>
    <lineage>
        <taxon>Bacteria</taxon>
        <taxon>Bacillati</taxon>
        <taxon>Actinomycetota</taxon>
        <taxon>Actinomycetes</taxon>
        <taxon>Kitasatosporales</taxon>
        <taxon>Streptomycetaceae</taxon>
        <taxon>Streptantibioticus</taxon>
    </lineage>
</organism>
<evidence type="ECO:0000313" key="3">
    <source>
        <dbReference type="Proteomes" id="UP001206206"/>
    </source>
</evidence>
<evidence type="ECO:0000313" key="2">
    <source>
        <dbReference type="EMBL" id="MCQ4045448.1"/>
    </source>
</evidence>
<name>A0ABT1PMI5_9ACTN</name>
<protein>
    <submittedName>
        <fullName evidence="2">Uncharacterized protein</fullName>
    </submittedName>
</protein>
<proteinExistence type="predicted"/>
<dbReference type="Proteomes" id="UP001206206">
    <property type="component" value="Unassembled WGS sequence"/>
</dbReference>
<evidence type="ECO:0000256" key="1">
    <source>
        <dbReference type="SAM" id="MobiDB-lite"/>
    </source>
</evidence>
<reference evidence="2 3" key="1">
    <citation type="submission" date="2022-06" db="EMBL/GenBank/DDBJ databases">
        <title>Draft genome sequence of type strain Streptomyces rubrisoli DSM 42083.</title>
        <authorList>
            <person name="Duangmal K."/>
            <person name="Klaysubun C."/>
        </authorList>
    </citation>
    <scope>NUCLEOTIDE SEQUENCE [LARGE SCALE GENOMIC DNA]</scope>
    <source>
        <strain evidence="2 3">DSM 42083</strain>
    </source>
</reference>
<gene>
    <name evidence="2" type="ORF">NON19_26300</name>
</gene>
<accession>A0ABT1PMI5</accession>
<dbReference type="EMBL" id="JANFNH010000042">
    <property type="protein sequence ID" value="MCQ4045448.1"/>
    <property type="molecule type" value="Genomic_DNA"/>
</dbReference>